<dbReference type="Gene3D" id="1.20.1250.20">
    <property type="entry name" value="MFS general substrate transporter like domains"/>
    <property type="match status" value="2"/>
</dbReference>
<dbReference type="PANTHER" id="PTHR43791:SF21">
    <property type="entry name" value="MAJOR FACILITATOR SUPERFAMILY (MFS) PROFILE DOMAIN-CONTAINING PROTEIN"/>
    <property type="match status" value="1"/>
</dbReference>
<dbReference type="GO" id="GO:0022857">
    <property type="term" value="F:transmembrane transporter activity"/>
    <property type="evidence" value="ECO:0007669"/>
    <property type="project" value="InterPro"/>
</dbReference>
<feature type="transmembrane region" description="Helical" evidence="7">
    <location>
        <begin position="488"/>
        <end position="512"/>
    </location>
</feature>
<evidence type="ECO:0000256" key="3">
    <source>
        <dbReference type="ARBA" id="ARBA00022692"/>
    </source>
</evidence>
<feature type="transmembrane region" description="Helical" evidence="7">
    <location>
        <begin position="114"/>
        <end position="136"/>
    </location>
</feature>
<feature type="transmembrane region" description="Helical" evidence="7">
    <location>
        <begin position="260"/>
        <end position="280"/>
    </location>
</feature>
<evidence type="ECO:0000256" key="7">
    <source>
        <dbReference type="SAM" id="Phobius"/>
    </source>
</evidence>
<feature type="region of interest" description="Disordered" evidence="6">
    <location>
        <begin position="1"/>
        <end position="50"/>
    </location>
</feature>
<dbReference type="EMBL" id="NHZQ01000087">
    <property type="protein sequence ID" value="PSK54107.1"/>
    <property type="molecule type" value="Genomic_DNA"/>
</dbReference>
<keyword evidence="9" id="KW-1185">Reference proteome</keyword>
<dbReference type="SUPFAM" id="SSF103473">
    <property type="entry name" value="MFS general substrate transporter"/>
    <property type="match status" value="1"/>
</dbReference>
<evidence type="ECO:0000313" key="9">
    <source>
        <dbReference type="Proteomes" id="UP000243723"/>
    </source>
</evidence>
<keyword evidence="4 7" id="KW-1133">Transmembrane helix</keyword>
<dbReference type="OrthoDB" id="2985014at2759"/>
<evidence type="ECO:0008006" key="10">
    <source>
        <dbReference type="Google" id="ProtNLM"/>
    </source>
</evidence>
<feature type="transmembrane region" description="Helical" evidence="7">
    <location>
        <begin position="75"/>
        <end position="94"/>
    </location>
</feature>
<keyword evidence="2" id="KW-0813">Transport</keyword>
<dbReference type="AlphaFoldDB" id="A0A2P8A0W3"/>
<evidence type="ECO:0000256" key="6">
    <source>
        <dbReference type="SAM" id="MobiDB-lite"/>
    </source>
</evidence>
<feature type="region of interest" description="Disordered" evidence="6">
    <location>
        <begin position="307"/>
        <end position="344"/>
    </location>
</feature>
<dbReference type="InterPro" id="IPR011701">
    <property type="entry name" value="MFS"/>
</dbReference>
<name>A0A2P8A0W3_9PEZI</name>
<feature type="transmembrane region" description="Helical" evidence="7">
    <location>
        <begin position="387"/>
        <end position="411"/>
    </location>
</feature>
<evidence type="ECO:0000256" key="2">
    <source>
        <dbReference type="ARBA" id="ARBA00022448"/>
    </source>
</evidence>
<keyword evidence="3 7" id="KW-0812">Transmembrane</keyword>
<dbReference type="InterPro" id="IPR036259">
    <property type="entry name" value="MFS_trans_sf"/>
</dbReference>
<evidence type="ECO:0000256" key="5">
    <source>
        <dbReference type="ARBA" id="ARBA00023136"/>
    </source>
</evidence>
<proteinExistence type="predicted"/>
<comment type="subcellular location">
    <subcellularLocation>
        <location evidence="1">Membrane</location>
        <topology evidence="1">Multi-pass membrane protein</topology>
    </subcellularLocation>
</comment>
<protein>
    <recommendedName>
        <fullName evidence="10">Major facilitator superfamily (MFS) profile domain-containing protein</fullName>
    </recommendedName>
</protein>
<dbReference type="PANTHER" id="PTHR43791">
    <property type="entry name" value="PERMEASE-RELATED"/>
    <property type="match status" value="1"/>
</dbReference>
<evidence type="ECO:0000256" key="4">
    <source>
        <dbReference type="ARBA" id="ARBA00022989"/>
    </source>
</evidence>
<organism evidence="8 9">
    <name type="scientific">Elsinoe australis</name>
    <dbReference type="NCBI Taxonomy" id="40998"/>
    <lineage>
        <taxon>Eukaryota</taxon>
        <taxon>Fungi</taxon>
        <taxon>Dikarya</taxon>
        <taxon>Ascomycota</taxon>
        <taxon>Pezizomycotina</taxon>
        <taxon>Dothideomycetes</taxon>
        <taxon>Dothideomycetidae</taxon>
        <taxon>Myriangiales</taxon>
        <taxon>Elsinoaceae</taxon>
        <taxon>Elsinoe</taxon>
    </lineage>
</organism>
<feature type="transmembrane region" description="Helical" evidence="7">
    <location>
        <begin position="463"/>
        <end position="482"/>
    </location>
</feature>
<feature type="transmembrane region" description="Helical" evidence="7">
    <location>
        <begin position="556"/>
        <end position="580"/>
    </location>
</feature>
<evidence type="ECO:0000256" key="1">
    <source>
        <dbReference type="ARBA" id="ARBA00004141"/>
    </source>
</evidence>
<evidence type="ECO:0000313" key="8">
    <source>
        <dbReference type="EMBL" id="PSK54107.1"/>
    </source>
</evidence>
<feature type="transmembrane region" description="Helical" evidence="7">
    <location>
        <begin position="431"/>
        <end position="451"/>
    </location>
</feature>
<dbReference type="Pfam" id="PF07690">
    <property type="entry name" value="MFS_1"/>
    <property type="match status" value="1"/>
</dbReference>
<feature type="transmembrane region" description="Helical" evidence="7">
    <location>
        <begin position="178"/>
        <end position="198"/>
    </location>
</feature>
<sequence length="635" mass="70761">MVTVSPRPRSPVHGRDSTSPIELDRLRPLPDSDIEDDSPRESDPYPTLRADSVLREAQDTKMLDRDTTIERRVRLKLDFILLPFLSLLFLFNSLDKSNIGSAETGHFTKDTELPASALNVSVACFFAAFVTLQPVGAALGRKYGMARYVPTCMALWGLCTAAHIFITKEWQLVLLRTTVGILEAGFYPTTVSYLSLFYTRFEFAKRLGMFYGQAAVAGAMGGLLSWAVFRQFPDSPSPSGPPGPHIQDISPPGGWKSWQVLFLIEGITTMVIALIGFVWLPHSADTAWFLSAEERICAEQRIRQDRAEASMHSNDDYKSSSYTEPNQSERISRSPRNSDDSDEISRLIPQSDYSHLRGRSMVSTHSMTNDTGLSRSDILSAVLDWKVWYLLICNILSAIPATAFSVFLPLVVKGLAQSPSSTPGNHDMAPATANLLTVPPFLAGALILWAFTAWSDRRKERLVPILWGLVILLIGLTATVMLPQSAYTLRYIALIVLLAGSFVPSPLTVAWLTNNMLEPGKRAIVLGINGWGNLAGVLSAMLFAPKYRESGYKVPFFITLACVGVSFIGFLGFRMLILVINGRRQTTVKGWDFEEIEREQRYGDVDARRTSWVDRLYTEERSRMGDERLTFLYGL</sequence>
<keyword evidence="5 7" id="KW-0472">Membrane</keyword>
<accession>A0A2P8A0W3</accession>
<reference evidence="8 9" key="1">
    <citation type="submission" date="2017-05" db="EMBL/GenBank/DDBJ databases">
        <title>Draft genome sequence of Elsinoe australis.</title>
        <authorList>
            <person name="Cheng Q."/>
        </authorList>
    </citation>
    <scope>NUCLEOTIDE SEQUENCE [LARGE SCALE GENOMIC DNA]</scope>
    <source>
        <strain evidence="8 9">NL1</strain>
    </source>
</reference>
<feature type="transmembrane region" description="Helical" evidence="7">
    <location>
        <begin position="148"/>
        <end position="166"/>
    </location>
</feature>
<feature type="compositionally biased region" description="Polar residues" evidence="6">
    <location>
        <begin position="319"/>
        <end position="329"/>
    </location>
</feature>
<dbReference type="Proteomes" id="UP000243723">
    <property type="component" value="Unassembled WGS sequence"/>
</dbReference>
<feature type="compositionally biased region" description="Basic and acidic residues" evidence="6">
    <location>
        <begin position="330"/>
        <end position="344"/>
    </location>
</feature>
<feature type="transmembrane region" description="Helical" evidence="7">
    <location>
        <begin position="210"/>
        <end position="229"/>
    </location>
</feature>
<gene>
    <name evidence="8" type="ORF">B9Z65_7913</name>
</gene>
<feature type="transmembrane region" description="Helical" evidence="7">
    <location>
        <begin position="524"/>
        <end position="544"/>
    </location>
</feature>
<comment type="caution">
    <text evidence="8">The sequence shown here is derived from an EMBL/GenBank/DDBJ whole genome shotgun (WGS) entry which is preliminary data.</text>
</comment>
<dbReference type="GO" id="GO:0016020">
    <property type="term" value="C:membrane"/>
    <property type="evidence" value="ECO:0007669"/>
    <property type="project" value="UniProtKB-SubCell"/>
</dbReference>
<feature type="compositionally biased region" description="Basic and acidic residues" evidence="6">
    <location>
        <begin position="307"/>
        <end position="318"/>
    </location>
</feature>